<evidence type="ECO:0000313" key="6">
    <source>
        <dbReference type="Proteomes" id="UP000298714"/>
    </source>
</evidence>
<dbReference type="GO" id="GO:0007155">
    <property type="term" value="P:cell adhesion"/>
    <property type="evidence" value="ECO:0007669"/>
    <property type="project" value="InterPro"/>
</dbReference>
<evidence type="ECO:0008006" key="7">
    <source>
        <dbReference type="Google" id="ProtNLM"/>
    </source>
</evidence>
<keyword evidence="6" id="KW-1185">Reference proteome</keyword>
<dbReference type="SMART" id="SM00191">
    <property type="entry name" value="Int_alpha"/>
    <property type="match status" value="7"/>
</dbReference>
<dbReference type="InterPro" id="IPR015919">
    <property type="entry name" value="Cadherin-like_sf"/>
</dbReference>
<dbReference type="PANTHER" id="PTHR23221:SF7">
    <property type="entry name" value="PHOSPHATIDYLINOSITOL-GLYCAN-SPECIFIC PHOSPHOLIPASE D"/>
    <property type="match status" value="1"/>
</dbReference>
<dbReference type="SUPFAM" id="SSF49313">
    <property type="entry name" value="Cadherin-like"/>
    <property type="match status" value="1"/>
</dbReference>
<keyword evidence="2" id="KW-0677">Repeat</keyword>
<dbReference type="Gene3D" id="2.130.10.130">
    <property type="entry name" value="Integrin alpha, N-terminal"/>
    <property type="match status" value="4"/>
</dbReference>
<sequence>MADIDLSFLTPAQGFRIIGDAAGDNASLSVSNAGDVNGDGIDDLIVGAHRGDDGGNEAGEAYVVYGRNDPSRTRGSLDLTGLSAADGFRIIGDAAGDFAGWSVSSAGDVNGYGIDDLIVGAVTGDDGGISAGETYIIYGRNDPNRTRGPLDLTGLTAADGFIIIGDAAGDFAGISVSDAGDVNGDGIYDLIVGAYSGDDGGTDAGEAYVVYGKTGPRGALDLTGLSAADGFRIIGDAAYDGAGRSVSIAGDVNGDGIDDLIVGAPNGDDGGNFAGEAYVIFGRNDPGRTRGPLDLTGLSAADGFRIIGDTAGDLAGFSISNAGDVNGDGIDDLIVGALFGDDGGTNAGAAYVIYGRSGGRSNLDLSTLTAADGFRILGDAANDYAGISVSSAGDINGDGIDDLIVGANQNDAGGTNAGAAYVIYGRNDPSGTRGPLDLTNLSSANGFRIIGDAAGDNAGRSVSNAGDVNGDGLDDLIVGATGNDAGGTDAGEAYVIYGARTAPVITSNGGGATAAINVAENTRAVTTVTATDPDAGTVLAYSIAGGADAARFTINASTGALALPRHRTSRGVAMLTWTMSMR</sequence>
<keyword evidence="3" id="KW-0378">Hydrolase</keyword>
<dbReference type="InterPro" id="IPR000413">
    <property type="entry name" value="Integrin_alpha"/>
</dbReference>
<dbReference type="InterPro" id="IPR013517">
    <property type="entry name" value="FG-GAP"/>
</dbReference>
<dbReference type="KEGG" id="hgn:E6W36_15185"/>
<proteinExistence type="predicted"/>
<dbReference type="GO" id="GO:0005509">
    <property type="term" value="F:calcium ion binding"/>
    <property type="evidence" value="ECO:0007669"/>
    <property type="project" value="InterPro"/>
</dbReference>
<dbReference type="PROSITE" id="PS51470">
    <property type="entry name" value="FG_GAP"/>
    <property type="match status" value="5"/>
</dbReference>
<dbReference type="EMBL" id="CP039704">
    <property type="protein sequence ID" value="QCI80370.1"/>
    <property type="molecule type" value="Genomic_DNA"/>
</dbReference>
<keyword evidence="1" id="KW-0732">Signal</keyword>
<dbReference type="GO" id="GO:0016787">
    <property type="term" value="F:hydrolase activity"/>
    <property type="evidence" value="ECO:0007669"/>
    <property type="project" value="UniProtKB-KW"/>
</dbReference>
<evidence type="ECO:0000313" key="5">
    <source>
        <dbReference type="EMBL" id="QCI80370.1"/>
    </source>
</evidence>
<accession>A0A4D7C819</accession>
<evidence type="ECO:0000256" key="3">
    <source>
        <dbReference type="ARBA" id="ARBA00022801"/>
    </source>
</evidence>
<protein>
    <recommendedName>
        <fullName evidence="7">VCBS repeat-containing protein</fullName>
    </recommendedName>
</protein>
<dbReference type="GO" id="GO:0008305">
    <property type="term" value="C:integrin complex"/>
    <property type="evidence" value="ECO:0007669"/>
    <property type="project" value="InterPro"/>
</dbReference>
<keyword evidence="4" id="KW-0325">Glycoprotein</keyword>
<evidence type="ECO:0000256" key="4">
    <source>
        <dbReference type="ARBA" id="ARBA00023180"/>
    </source>
</evidence>
<dbReference type="InterPro" id="IPR028994">
    <property type="entry name" value="Integrin_alpha_N"/>
</dbReference>
<gene>
    <name evidence="5" type="ORF">E6W36_15185</name>
</gene>
<evidence type="ECO:0000256" key="2">
    <source>
        <dbReference type="ARBA" id="ARBA00022737"/>
    </source>
</evidence>
<name>A0A4D7C819_9SPHN</name>
<dbReference type="RefSeq" id="WP_222873258.1">
    <property type="nucleotide sequence ID" value="NZ_CP039704.1"/>
</dbReference>
<dbReference type="SUPFAM" id="SSF69318">
    <property type="entry name" value="Integrin alpha N-terminal domain"/>
    <property type="match status" value="2"/>
</dbReference>
<dbReference type="InterPro" id="IPR013519">
    <property type="entry name" value="Int_alpha_beta-p"/>
</dbReference>
<dbReference type="AlphaFoldDB" id="A0A4D7C819"/>
<organism evidence="5 6">
    <name type="scientific">Hankyongella ginsenosidimutans</name>
    <dbReference type="NCBI Taxonomy" id="1763828"/>
    <lineage>
        <taxon>Bacteria</taxon>
        <taxon>Pseudomonadati</taxon>
        <taxon>Pseudomonadota</taxon>
        <taxon>Alphaproteobacteria</taxon>
        <taxon>Sphingomonadales</taxon>
        <taxon>Sphingomonadaceae</taxon>
        <taxon>Hankyongella</taxon>
    </lineage>
</organism>
<reference evidence="6" key="1">
    <citation type="submission" date="2019-04" db="EMBL/GenBank/DDBJ databases">
        <title>Complete genome sequence of Sphingomonas sp. W1-2-3.</title>
        <authorList>
            <person name="Im W.T."/>
        </authorList>
    </citation>
    <scope>NUCLEOTIDE SEQUENCE [LARGE SCALE GENOMIC DNA]</scope>
    <source>
        <strain evidence="6">W1-2-3</strain>
    </source>
</reference>
<evidence type="ECO:0000256" key="1">
    <source>
        <dbReference type="ARBA" id="ARBA00022729"/>
    </source>
</evidence>
<dbReference type="PANTHER" id="PTHR23221">
    <property type="entry name" value="GLYCOSYLPHOSPHATIDYLINOSITOL PHOSPHOLIPASE D"/>
    <property type="match status" value="1"/>
</dbReference>
<dbReference type="Pfam" id="PF01839">
    <property type="entry name" value="FG-GAP"/>
    <property type="match status" value="6"/>
</dbReference>
<dbReference type="Proteomes" id="UP000298714">
    <property type="component" value="Chromosome"/>
</dbReference>
<dbReference type="PRINTS" id="PR01185">
    <property type="entry name" value="INTEGRINA"/>
</dbReference>